<dbReference type="Proteomes" id="UP000263418">
    <property type="component" value="Chromosome 2"/>
</dbReference>
<evidence type="ECO:0000313" key="2">
    <source>
        <dbReference type="Proteomes" id="UP000263418"/>
    </source>
</evidence>
<dbReference type="RefSeq" id="WP_118894208.1">
    <property type="nucleotide sequence ID" value="NZ_CP019291.1"/>
</dbReference>
<proteinExistence type="predicted"/>
<dbReference type="EMBL" id="CP019291">
    <property type="protein sequence ID" value="AXX61598.1"/>
    <property type="molecule type" value="Genomic_DNA"/>
</dbReference>
<gene>
    <name evidence="1" type="ORF">FORC53_3259</name>
</gene>
<organism evidence="1 2">
    <name type="scientific">Vibrio vulnificus</name>
    <dbReference type="NCBI Taxonomy" id="672"/>
    <lineage>
        <taxon>Bacteria</taxon>
        <taxon>Pseudomonadati</taxon>
        <taxon>Pseudomonadota</taxon>
        <taxon>Gammaproteobacteria</taxon>
        <taxon>Vibrionales</taxon>
        <taxon>Vibrionaceae</taxon>
        <taxon>Vibrio</taxon>
    </lineage>
</organism>
<protein>
    <submittedName>
        <fullName evidence="1">Uncharacterized protein</fullName>
    </submittedName>
</protein>
<accession>A0AAN1UDS9</accession>
<evidence type="ECO:0000313" key="1">
    <source>
        <dbReference type="EMBL" id="AXX61598.1"/>
    </source>
</evidence>
<dbReference type="AlphaFoldDB" id="A0AAN1UDS9"/>
<sequence>MKIEDLIKKIEEDKFNEKQLINLYNNAFSKQEIDEAEKESLIEAIEKNTRLRFPRAAKRIFGAKESVASQKLESLYVKLASKYDFTRNRLKNGVKAGGRMISGEYYIDVYLSYNNFQNQGAAIALTQENIDAELEVTVKRYCTHNENSGEIKKRTDTMDAFESCANTYDEYLSEVIN</sequence>
<name>A0AAN1UDS9_VIBVL</name>
<reference evidence="1 2" key="1">
    <citation type="submission" date="2017-01" db="EMBL/GenBank/DDBJ databases">
        <title>Complete Genome Sequence of Vibrio vulnificus FORC_053.</title>
        <authorList>
            <consortium name="Food-borne Pathogen Omics Research Center"/>
            <person name="Chung H.Y."/>
            <person name="Na E.J."/>
            <person name="Song J.S."/>
            <person name="Kim H."/>
            <person name="Lee J.-H."/>
            <person name="Ryu S."/>
            <person name="Choi S.H."/>
        </authorList>
    </citation>
    <scope>NUCLEOTIDE SEQUENCE [LARGE SCALE GENOMIC DNA]</scope>
    <source>
        <strain evidence="1 2">FORC_053</strain>
    </source>
</reference>